<accession>A0ABW5M7S8</accession>
<dbReference type="EMBL" id="JBHULN010000010">
    <property type="protein sequence ID" value="MFD2572444.1"/>
    <property type="molecule type" value="Genomic_DNA"/>
</dbReference>
<reference evidence="4" key="1">
    <citation type="journal article" date="2019" name="Int. J. Syst. Evol. Microbiol.">
        <title>The Global Catalogue of Microorganisms (GCM) 10K type strain sequencing project: providing services to taxonomists for standard genome sequencing and annotation.</title>
        <authorList>
            <consortium name="The Broad Institute Genomics Platform"/>
            <consortium name="The Broad Institute Genome Sequencing Center for Infectious Disease"/>
            <person name="Wu L."/>
            <person name="Ma J."/>
        </authorList>
    </citation>
    <scope>NUCLEOTIDE SEQUENCE [LARGE SCALE GENOMIC DNA]</scope>
    <source>
        <strain evidence="4">KCTC 42805</strain>
    </source>
</reference>
<keyword evidence="4" id="KW-1185">Reference proteome</keyword>
<organism evidence="3 4">
    <name type="scientific">Spirosoma soli</name>
    <dbReference type="NCBI Taxonomy" id="1770529"/>
    <lineage>
        <taxon>Bacteria</taxon>
        <taxon>Pseudomonadati</taxon>
        <taxon>Bacteroidota</taxon>
        <taxon>Cytophagia</taxon>
        <taxon>Cytophagales</taxon>
        <taxon>Cytophagaceae</taxon>
        <taxon>Spirosoma</taxon>
    </lineage>
</organism>
<feature type="transmembrane region" description="Helical" evidence="2">
    <location>
        <begin position="83"/>
        <end position="102"/>
    </location>
</feature>
<proteinExistence type="predicted"/>
<keyword evidence="1" id="KW-0175">Coiled coil</keyword>
<evidence type="ECO:0000256" key="1">
    <source>
        <dbReference type="SAM" id="Coils"/>
    </source>
</evidence>
<feature type="coiled-coil region" evidence="1">
    <location>
        <begin position="157"/>
        <end position="184"/>
    </location>
</feature>
<name>A0ABW5M7S8_9BACT</name>
<comment type="caution">
    <text evidence="3">The sequence shown here is derived from an EMBL/GenBank/DDBJ whole genome shotgun (WGS) entry which is preliminary data.</text>
</comment>
<evidence type="ECO:0000256" key="2">
    <source>
        <dbReference type="SAM" id="Phobius"/>
    </source>
</evidence>
<sequence>MTPLFSKLPEYDPHPDLWNRIEADLDADEHIGRVVGDLPQHEPKADLWTFIEAELNNLAGNLKQGEEPTIVRPLWSQPAVRRMWAGVAAAAIVVLVATWLMLKPTATEQVRVEYAVETAPIDKQKTSAGSSTADQRAEDFIIRQCAEQQLACQRPEVHELRNQLTELNLEKARIEQELNTFGNDPNLVRAQVKVENQRADITKELITLLRS</sequence>
<dbReference type="Proteomes" id="UP001597469">
    <property type="component" value="Unassembled WGS sequence"/>
</dbReference>
<keyword evidence="2" id="KW-0472">Membrane</keyword>
<gene>
    <name evidence="3" type="ORF">ACFSUS_17525</name>
</gene>
<evidence type="ECO:0000313" key="3">
    <source>
        <dbReference type="EMBL" id="MFD2572444.1"/>
    </source>
</evidence>
<keyword evidence="2" id="KW-1133">Transmembrane helix</keyword>
<protein>
    <recommendedName>
        <fullName evidence="5">Anti-sigma factor</fullName>
    </recommendedName>
</protein>
<evidence type="ECO:0008006" key="5">
    <source>
        <dbReference type="Google" id="ProtNLM"/>
    </source>
</evidence>
<dbReference type="RefSeq" id="WP_381524850.1">
    <property type="nucleotide sequence ID" value="NZ_JBHULN010000010.1"/>
</dbReference>
<keyword evidence="2" id="KW-0812">Transmembrane</keyword>
<evidence type="ECO:0000313" key="4">
    <source>
        <dbReference type="Proteomes" id="UP001597469"/>
    </source>
</evidence>